<keyword evidence="2" id="KW-1185">Reference proteome</keyword>
<dbReference type="STRING" id="1246637.MTBBW1_980015"/>
<reference evidence="1 2" key="1">
    <citation type="submission" date="2017-03" db="EMBL/GenBank/DDBJ databases">
        <authorList>
            <person name="Afonso C.L."/>
            <person name="Miller P.J."/>
            <person name="Scott M.A."/>
            <person name="Spackman E."/>
            <person name="Goraichik I."/>
            <person name="Dimitrov K.M."/>
            <person name="Suarez D.L."/>
            <person name="Swayne D.E."/>
        </authorList>
    </citation>
    <scope>NUCLEOTIDE SEQUENCE [LARGE SCALE GENOMIC DNA]</scope>
    <source>
        <strain evidence="1">PRJEB14757</strain>
    </source>
</reference>
<proteinExistence type="predicted"/>
<organism evidence="1 2">
    <name type="scientific">Desulfamplus magnetovallimortis</name>
    <dbReference type="NCBI Taxonomy" id="1246637"/>
    <lineage>
        <taxon>Bacteria</taxon>
        <taxon>Pseudomonadati</taxon>
        <taxon>Thermodesulfobacteriota</taxon>
        <taxon>Desulfobacteria</taxon>
        <taxon>Desulfobacterales</taxon>
        <taxon>Desulfobacteraceae</taxon>
        <taxon>Desulfamplus</taxon>
    </lineage>
</organism>
<evidence type="ECO:0000313" key="2">
    <source>
        <dbReference type="Proteomes" id="UP000191931"/>
    </source>
</evidence>
<gene>
    <name evidence="1" type="ORF">MTBBW1_980015</name>
</gene>
<dbReference type="AlphaFoldDB" id="A0A1W1HLF5"/>
<accession>A0A1W1HLF5</accession>
<sequence>MIAYQSSPSMKKIVIFTVKRHDSRDKACLVSTATPDYEKDEGGFSR</sequence>
<dbReference type="Proteomes" id="UP000191931">
    <property type="component" value="Unassembled WGS sequence"/>
</dbReference>
<name>A0A1W1HLF5_9BACT</name>
<dbReference type="EMBL" id="FWEV01000345">
    <property type="protein sequence ID" value="SLM33266.1"/>
    <property type="molecule type" value="Genomic_DNA"/>
</dbReference>
<protein>
    <submittedName>
        <fullName evidence="1">Uncharacterized protein</fullName>
    </submittedName>
</protein>
<evidence type="ECO:0000313" key="1">
    <source>
        <dbReference type="EMBL" id="SLM33266.1"/>
    </source>
</evidence>